<organism evidence="1 2">
    <name type="scientific">Clonorchis sinensis</name>
    <name type="common">Chinese liver fluke</name>
    <dbReference type="NCBI Taxonomy" id="79923"/>
    <lineage>
        <taxon>Eukaryota</taxon>
        <taxon>Metazoa</taxon>
        <taxon>Spiralia</taxon>
        <taxon>Lophotrochozoa</taxon>
        <taxon>Platyhelminthes</taxon>
        <taxon>Trematoda</taxon>
        <taxon>Digenea</taxon>
        <taxon>Opisthorchiida</taxon>
        <taxon>Opisthorchiata</taxon>
        <taxon>Opisthorchiidae</taxon>
        <taxon>Clonorchis</taxon>
    </lineage>
</organism>
<evidence type="ECO:0000313" key="2">
    <source>
        <dbReference type="Proteomes" id="UP000008909"/>
    </source>
</evidence>
<evidence type="ECO:0000313" key="1">
    <source>
        <dbReference type="EMBL" id="GAA49999.1"/>
    </source>
</evidence>
<gene>
    <name evidence="1" type="ORF">CLF_103907</name>
</gene>
<name>G7YAL5_CLOSI</name>
<reference evidence="1" key="1">
    <citation type="journal article" date="2011" name="Genome Biol.">
        <title>The draft genome of the carcinogenic human liver fluke Clonorchis sinensis.</title>
        <authorList>
            <person name="Wang X."/>
            <person name="Chen W."/>
            <person name="Huang Y."/>
            <person name="Sun J."/>
            <person name="Men J."/>
            <person name="Liu H."/>
            <person name="Luo F."/>
            <person name="Guo L."/>
            <person name="Lv X."/>
            <person name="Deng C."/>
            <person name="Zhou C."/>
            <person name="Fan Y."/>
            <person name="Li X."/>
            <person name="Huang L."/>
            <person name="Hu Y."/>
            <person name="Liang C."/>
            <person name="Hu X."/>
            <person name="Xu J."/>
            <person name="Yu X."/>
        </authorList>
    </citation>
    <scope>NUCLEOTIDE SEQUENCE [LARGE SCALE GENOMIC DNA]</scope>
    <source>
        <strain evidence="1">Henan</strain>
    </source>
</reference>
<protein>
    <submittedName>
        <fullName evidence="1">Uncharacterized protein</fullName>
    </submittedName>
</protein>
<keyword evidence="2" id="KW-1185">Reference proteome</keyword>
<sequence length="355" mass="39595">MPIGYNDSARYRHYRSWWHSPLNSGPLSDRTATPTKLAKSLIGGVLTKLATRNTYAKRKTNGLACLLSHFPPHTEAPVENYSKGFPEATIRKRYQDASTTICKGSHSCALVLLRRETTNAPKTVYAGIRRDSCTRNTHLQPDNEDTQIVYPFALSKSRSQTSSNSFTVHAVYRIHTCCLLNFLRDNLRYFTLSSYFASSRSHVTSHYRLLSVAIDGPQQMWAKWLSVECEARYAVQHLLGLVTLEANLTWTMRPNYVELSALLTVTEDKGAAVTSTPKSQLSWIGSDERSQAAEPTGKPTTCADLDVTECYENRITTKNLKLLISSCTPSKVASLIVDTVVAQDPDSQSLKPDHS</sequence>
<accession>G7YAL5</accession>
<reference key="2">
    <citation type="submission" date="2011-10" db="EMBL/GenBank/DDBJ databases">
        <title>The genome and transcriptome sequence of Clonorchis sinensis provide insights into the carcinogenic liver fluke.</title>
        <authorList>
            <person name="Wang X."/>
            <person name="Huang Y."/>
            <person name="Chen W."/>
            <person name="Liu H."/>
            <person name="Guo L."/>
            <person name="Chen Y."/>
            <person name="Luo F."/>
            <person name="Zhou W."/>
            <person name="Sun J."/>
            <person name="Mao Q."/>
            <person name="Liang P."/>
            <person name="Zhou C."/>
            <person name="Tian Y."/>
            <person name="Men J."/>
            <person name="Lv X."/>
            <person name="Huang L."/>
            <person name="Zhou J."/>
            <person name="Hu Y."/>
            <person name="Li R."/>
            <person name="Zhang F."/>
            <person name="Lei H."/>
            <person name="Li X."/>
            <person name="Hu X."/>
            <person name="Liang C."/>
            <person name="Xu J."/>
            <person name="Wu Z."/>
            <person name="Yu X."/>
        </authorList>
    </citation>
    <scope>NUCLEOTIDE SEQUENCE</scope>
    <source>
        <strain>Henan</strain>
    </source>
</reference>
<dbReference type="EMBL" id="DF143005">
    <property type="protein sequence ID" value="GAA49999.1"/>
    <property type="molecule type" value="Genomic_DNA"/>
</dbReference>
<dbReference type="AlphaFoldDB" id="G7YAL5"/>
<proteinExistence type="predicted"/>
<dbReference type="Proteomes" id="UP000008909">
    <property type="component" value="Unassembled WGS sequence"/>
</dbReference>